<keyword evidence="4" id="KW-1185">Reference proteome</keyword>
<dbReference type="CDD" id="cd03031">
    <property type="entry name" value="GRX_GRX_like"/>
    <property type="match status" value="1"/>
</dbReference>
<dbReference type="PROSITE" id="PS51354">
    <property type="entry name" value="GLUTAREDOXIN_2"/>
    <property type="match status" value="1"/>
</dbReference>
<evidence type="ECO:0000313" key="4">
    <source>
        <dbReference type="Proteomes" id="UP001567538"/>
    </source>
</evidence>
<organism evidence="3 4">
    <name type="scientific">Salvia divinorum</name>
    <name type="common">Maria pastora</name>
    <name type="synonym">Diviner's sage</name>
    <dbReference type="NCBI Taxonomy" id="28513"/>
    <lineage>
        <taxon>Eukaryota</taxon>
        <taxon>Viridiplantae</taxon>
        <taxon>Streptophyta</taxon>
        <taxon>Embryophyta</taxon>
        <taxon>Tracheophyta</taxon>
        <taxon>Spermatophyta</taxon>
        <taxon>Magnoliopsida</taxon>
        <taxon>eudicotyledons</taxon>
        <taxon>Gunneridae</taxon>
        <taxon>Pentapetalae</taxon>
        <taxon>asterids</taxon>
        <taxon>lamiids</taxon>
        <taxon>Lamiales</taxon>
        <taxon>Lamiaceae</taxon>
        <taxon>Nepetoideae</taxon>
        <taxon>Mentheae</taxon>
        <taxon>Salviinae</taxon>
        <taxon>Salvia</taxon>
        <taxon>Salvia subgen. Calosphace</taxon>
    </lineage>
</organism>
<dbReference type="Pfam" id="PF23733">
    <property type="entry name" value="GRXCR1-2_C"/>
    <property type="match status" value="1"/>
</dbReference>
<feature type="region of interest" description="Disordered" evidence="1">
    <location>
        <begin position="76"/>
        <end position="106"/>
    </location>
</feature>
<proteinExistence type="predicted"/>
<evidence type="ECO:0000313" key="3">
    <source>
        <dbReference type="EMBL" id="KAL1535122.1"/>
    </source>
</evidence>
<gene>
    <name evidence="3" type="ORF">AAHA92_31210</name>
</gene>
<sequence>MESPDTTPKPRFSSYFNRSVTLNSPSAALEEQVTTKPLYNLYTSPSLQRSASIYTSPFASMVSLKGKVRKLCSIFESPKPPPSKPSKLLLSPPDSAPKSIQSPVADAPFRLPGTEDRVVIYHTSLRGIRKTFQDCHSTRMIFRGFRVSVDERDISMDVAYRKELQRVLGETHVSLPQVFIKGKYIGGADVIRQLLEAGELIRLIKGLPLGPAKPCANCNDMRFAPCANCNGSRKVFDEDDEQRKRCTECNENGLVRCPLCCS</sequence>
<comment type="caution">
    <text evidence="3">The sequence shown here is derived from an EMBL/GenBank/DDBJ whole genome shotgun (WGS) entry which is preliminary data.</text>
</comment>
<evidence type="ECO:0000256" key="1">
    <source>
        <dbReference type="SAM" id="MobiDB-lite"/>
    </source>
</evidence>
<dbReference type="EMBL" id="JBEAFC010000012">
    <property type="protein sequence ID" value="KAL1535122.1"/>
    <property type="molecule type" value="Genomic_DNA"/>
</dbReference>
<dbReference type="Gene3D" id="3.40.30.10">
    <property type="entry name" value="Glutaredoxin"/>
    <property type="match status" value="1"/>
</dbReference>
<feature type="compositionally biased region" description="Low complexity" evidence="1">
    <location>
        <begin position="85"/>
        <end position="99"/>
    </location>
</feature>
<dbReference type="InterPro" id="IPR002109">
    <property type="entry name" value="Glutaredoxin"/>
</dbReference>
<dbReference type="PANTHER" id="PTHR45669:SF17">
    <property type="entry name" value="GLUTAREDOXIN DOMAIN-CONTAINING PROTEIN"/>
    <property type="match status" value="1"/>
</dbReference>
<evidence type="ECO:0000259" key="2">
    <source>
        <dbReference type="Pfam" id="PF00462"/>
    </source>
</evidence>
<dbReference type="InterPro" id="IPR036249">
    <property type="entry name" value="Thioredoxin-like_sf"/>
</dbReference>
<reference evidence="3 4" key="1">
    <citation type="submission" date="2024-06" db="EMBL/GenBank/DDBJ databases">
        <title>A chromosome level genome sequence of Diviner's sage (Salvia divinorum).</title>
        <authorList>
            <person name="Ford S.A."/>
            <person name="Ro D.-K."/>
            <person name="Ness R.W."/>
            <person name="Phillips M.A."/>
        </authorList>
    </citation>
    <scope>NUCLEOTIDE SEQUENCE [LARGE SCALE GENOMIC DNA]</scope>
    <source>
        <strain evidence="3">SAF-2024a</strain>
        <tissue evidence="3">Leaf</tissue>
    </source>
</reference>
<dbReference type="Proteomes" id="UP001567538">
    <property type="component" value="Unassembled WGS sequence"/>
</dbReference>
<dbReference type="PANTHER" id="PTHR45669">
    <property type="entry name" value="GLUTAREDOXIN DOMAIN-CONTAINING CYSTEINE-RICH PROTEIN CG12206-RELATED"/>
    <property type="match status" value="1"/>
</dbReference>
<dbReference type="Pfam" id="PF00462">
    <property type="entry name" value="Glutaredoxin"/>
    <property type="match status" value="1"/>
</dbReference>
<feature type="domain" description="Glutaredoxin" evidence="2">
    <location>
        <begin position="118"/>
        <end position="185"/>
    </location>
</feature>
<dbReference type="AlphaFoldDB" id="A0ABD1FTE5"/>
<accession>A0ABD1FTE5</accession>
<name>A0ABD1FTE5_SALDI</name>
<protein>
    <recommendedName>
        <fullName evidence="2">Glutaredoxin domain-containing protein</fullName>
    </recommendedName>
</protein>
<dbReference type="SUPFAM" id="SSF52833">
    <property type="entry name" value="Thioredoxin-like"/>
    <property type="match status" value="1"/>
</dbReference>